<keyword evidence="1" id="KW-0808">Transferase</keyword>
<dbReference type="EC" id="2.5.1.18" evidence="1"/>
<dbReference type="InterPro" id="IPR001853">
    <property type="entry name" value="DSBA-like_thioredoxin_dom"/>
</dbReference>
<protein>
    <recommendedName>
        <fullName evidence="1">Glutathione S-transferase kappa</fullName>
        <ecNumber evidence="1">2.5.1.18</ecNumber>
    </recommendedName>
</protein>
<dbReference type="EMBL" id="CAWYQH010000152">
    <property type="protein sequence ID" value="CAK8696176.1"/>
    <property type="molecule type" value="Genomic_DNA"/>
</dbReference>
<name>A0ABP0GWS0_CLALP</name>
<comment type="caution">
    <text evidence="3">The sequence shown here is derived from an EMBL/GenBank/DDBJ whole genome shotgun (WGS) entry which is preliminary data.</text>
</comment>
<accession>A0ABP0GWS0</accession>
<dbReference type="InterPro" id="IPR051924">
    <property type="entry name" value="GST_Kappa/NadH"/>
</dbReference>
<dbReference type="PANTHER" id="PTHR42943">
    <property type="entry name" value="GLUTATHIONE S-TRANSFERASE KAPPA"/>
    <property type="match status" value="1"/>
</dbReference>
<sequence length="219" mass="25261">MSKKVIVDLFYDVISPYSWATFEALTRCNKKCDHMSLRLQPVLLGALLKGVRSKPNGLKAKRIYMKTDLESLGEYFNLPYNMPQAMDYVMFRKGSLSMQRLLIAVNKYSPKLLEEVSREMFLRIWSKDQDATSVESLRVTLRNAGISERKSEFLLHATKEEDIKRILKNNTKLAIGQGVFGVPTYVAHFRTGPELFFGSDQLFLLAYYLNITFPDYFLS</sequence>
<evidence type="ECO:0000256" key="1">
    <source>
        <dbReference type="PIRNR" id="PIRNR006386"/>
    </source>
</evidence>
<dbReference type="PANTHER" id="PTHR42943:SF2">
    <property type="entry name" value="GLUTATHIONE S-TRANSFERASE KAPPA 1"/>
    <property type="match status" value="1"/>
</dbReference>
<dbReference type="InterPro" id="IPR036249">
    <property type="entry name" value="Thioredoxin-like_sf"/>
</dbReference>
<dbReference type="Proteomes" id="UP001642483">
    <property type="component" value="Unassembled WGS sequence"/>
</dbReference>
<evidence type="ECO:0000313" key="3">
    <source>
        <dbReference type="EMBL" id="CAK8696176.1"/>
    </source>
</evidence>
<comment type="similarity">
    <text evidence="1">Belongs to the GST superfamily. Kappa family.</text>
</comment>
<dbReference type="SUPFAM" id="SSF52833">
    <property type="entry name" value="Thioredoxin-like"/>
    <property type="match status" value="1"/>
</dbReference>
<dbReference type="Gene3D" id="3.40.30.10">
    <property type="entry name" value="Glutaredoxin"/>
    <property type="match status" value="1"/>
</dbReference>
<evidence type="ECO:0000259" key="2">
    <source>
        <dbReference type="Pfam" id="PF01323"/>
    </source>
</evidence>
<organism evidence="3 4">
    <name type="scientific">Clavelina lepadiformis</name>
    <name type="common">Light-bulb sea squirt</name>
    <name type="synonym">Ascidia lepadiformis</name>
    <dbReference type="NCBI Taxonomy" id="159417"/>
    <lineage>
        <taxon>Eukaryota</taxon>
        <taxon>Metazoa</taxon>
        <taxon>Chordata</taxon>
        <taxon>Tunicata</taxon>
        <taxon>Ascidiacea</taxon>
        <taxon>Aplousobranchia</taxon>
        <taxon>Clavelinidae</taxon>
        <taxon>Clavelina</taxon>
    </lineage>
</organism>
<dbReference type="Pfam" id="PF01323">
    <property type="entry name" value="DSBA"/>
    <property type="match status" value="1"/>
</dbReference>
<gene>
    <name evidence="3" type="ORF">CVLEPA_LOCUS29352</name>
</gene>
<evidence type="ECO:0000313" key="4">
    <source>
        <dbReference type="Proteomes" id="UP001642483"/>
    </source>
</evidence>
<dbReference type="InterPro" id="IPR014440">
    <property type="entry name" value="HCCAis_GSTk"/>
</dbReference>
<feature type="domain" description="DSBA-like thioredoxin" evidence="2">
    <location>
        <begin position="7"/>
        <end position="209"/>
    </location>
</feature>
<keyword evidence="4" id="KW-1185">Reference proteome</keyword>
<dbReference type="PIRSF" id="PIRSF006386">
    <property type="entry name" value="HCCAis_GSTk"/>
    <property type="match status" value="1"/>
</dbReference>
<comment type="catalytic activity">
    <reaction evidence="1">
        <text>RX + glutathione = an S-substituted glutathione + a halide anion + H(+)</text>
        <dbReference type="Rhea" id="RHEA:16437"/>
        <dbReference type="ChEBI" id="CHEBI:15378"/>
        <dbReference type="ChEBI" id="CHEBI:16042"/>
        <dbReference type="ChEBI" id="CHEBI:17792"/>
        <dbReference type="ChEBI" id="CHEBI:57925"/>
        <dbReference type="ChEBI" id="CHEBI:90779"/>
        <dbReference type="EC" id="2.5.1.18"/>
    </reaction>
</comment>
<proteinExistence type="inferred from homology"/>
<reference evidence="3 4" key="1">
    <citation type="submission" date="2024-02" db="EMBL/GenBank/DDBJ databases">
        <authorList>
            <person name="Daric V."/>
            <person name="Darras S."/>
        </authorList>
    </citation>
    <scope>NUCLEOTIDE SEQUENCE [LARGE SCALE GENOMIC DNA]</scope>
</reference>